<dbReference type="Proteomes" id="UP001385951">
    <property type="component" value="Unassembled WGS sequence"/>
</dbReference>
<dbReference type="Pfam" id="PF19431">
    <property type="entry name" value="MEKK4_N"/>
    <property type="match status" value="1"/>
</dbReference>
<comment type="caution">
    <text evidence="10">The sequence shown here is derived from an EMBL/GenBank/DDBJ whole genome shotgun (WGS) entry which is preliminary data.</text>
</comment>
<dbReference type="PANTHER" id="PTHR48016">
    <property type="entry name" value="MAP KINASE KINASE KINASE SSK2-RELATED-RELATED"/>
    <property type="match status" value="1"/>
</dbReference>
<comment type="similarity">
    <text evidence="1">Belongs to the protein kinase superfamily. STE Ser/Thr protein kinase family. MAP kinase kinase kinase subfamily.</text>
</comment>
<dbReference type="PROSITE" id="PS00108">
    <property type="entry name" value="PROTEIN_KINASE_ST"/>
    <property type="match status" value="1"/>
</dbReference>
<dbReference type="Pfam" id="PF00069">
    <property type="entry name" value="Pkinase"/>
    <property type="match status" value="1"/>
</dbReference>
<keyword evidence="4 7" id="KW-0547">Nucleotide-binding</keyword>
<dbReference type="EMBL" id="JASBNA010000002">
    <property type="protein sequence ID" value="KAK7694305.1"/>
    <property type="molecule type" value="Genomic_DNA"/>
</dbReference>
<evidence type="ECO:0000256" key="7">
    <source>
        <dbReference type="PROSITE-ProRule" id="PRU10141"/>
    </source>
</evidence>
<feature type="region of interest" description="Disordered" evidence="8">
    <location>
        <begin position="1200"/>
        <end position="1220"/>
    </location>
</feature>
<reference evidence="10 11" key="1">
    <citation type="submission" date="2022-09" db="EMBL/GenBank/DDBJ databases">
        <authorList>
            <person name="Palmer J.M."/>
        </authorList>
    </citation>
    <scope>NUCLEOTIDE SEQUENCE [LARGE SCALE GENOMIC DNA]</scope>
    <source>
        <strain evidence="10 11">DSM 7382</strain>
    </source>
</reference>
<evidence type="ECO:0000256" key="2">
    <source>
        <dbReference type="ARBA" id="ARBA00022527"/>
    </source>
</evidence>
<sequence length="1416" mass="160496">MRRHTPTLYTHPEDDADDEADLWAAPSSSRHSYTPPSTISSSKQRSRTRQRSTPSGGLPGTQQTSAANLHRPNYSNIYNQFVRRYRSGPGEEDSRSDPESHYYNRGLGQLVDGEDSDDDESRNISLGINGETRGRIGAFMLDAEPIEPETVQDRERLEWQTMLASVLAGDVLKAENNRIAVALKSSMEEENNIRANIWLGVRAKVHGRTERDERRRLDERRIRVVDATINDVLVFRVSDLPHNSPESQADHALQEVNAVLHRLDVVNSLYPSLRSVTADYPTISSNEFQSRVDTLNTWSTVITSLRQQISVLRKWTGSETLDVYQPNSSPALQGADPLPDGIGTAFVDRLLKEESIQRQFEKGAMTTIHALVGTTRDAHVNLAPMFRTMNLPSFERELVPLVSFLTNLAQAVLRVRLDYAQKLKNPDILILDQLTEDLKVKIGFACTLKRQYEAFLVPDPGGNWKLPPCISEDYDSVILEALTFFFKLIHWKLKSGAKGLYFKETDFIEAQWATFSDVSLTIPGGATLVAEQLCALTNKLMVRVTNYFDTQIRIPLPEEDYTDVSQPNGWGRSPFQIHMKSGAINERPMSNEQVIGWYGKILDGVKQRYRKLQRLTRVLNHRLSNSAEYDLETVPIDHFMAALVETDHCLIYTQSFEEEGIYIIASQSLRERPDTVRRIFMEAFQVNESDEHWFMESGELDRSEEDDANYLLIASPLERFIWNGPVVVLPFHKFDLKLAENRVRLVSDGSQHRLALTKRQFTELFLLFDEDGEPIESPLSPPPCIIEQQAHLPSVNHELRKISRATNRLAESIVGSIHHVRKALRDAYGYQELLENWYSFASEHGQHVQKDMDRNMMLKFNQLLIKLAISWVAFICDDCDPNDRKTFRWAVMALEFTLHRTRRNNILHLPNDEFEMLRQKVASCMSLLISHFDILGARSTLEAKKEKERQDELLRAQVSRTLNPDEEILASIEDQAGPLAYTDPAMRMFWDRASRAIRGLEEQRVSVGLGQPNIGRVLDEEKLVDRSLVFLAGSRSNVSIRWQQGRFIGAGSFGSVYLAVNLDSGSLMAVKEIKFQEMAGLSSLYSQIKDELAVMEMLHHPNVVDYYGIEVHRDKVYIFEEYCQGGSLAALLEHGRIEDEGILQVYTMQLLEGLAYLHSKGVVHRDIKPDNILLDHMGVIKYVDFGAAKILAKNQRSIARSRRSSEGSQTPILGGSTNNSLTGTPMYMSPEVIRNNKRGRHGAMDIWSLGCVVLECATGRKPWSNLDNEWAIMFHIGVATQHPPLPEPGQVSDIGIDFIRKCLTIDPMERPTATDLMDHRWMRDFSEALRSYEESELSHSPPAAMPSESTYQSATVARQAAIIQEKQVEAIQSITPTISPLDTPQNSDPIPDFDGLSIVANPLISPDIDDFPPEYQ</sequence>
<dbReference type="Gene3D" id="1.10.510.10">
    <property type="entry name" value="Transferase(Phosphotransferase) domain 1"/>
    <property type="match status" value="1"/>
</dbReference>
<dbReference type="PANTHER" id="PTHR48016:SF32">
    <property type="entry name" value="MITOGEN-ACTIVATED PROTEIN KINASE KINASE KINASE 4"/>
    <property type="match status" value="1"/>
</dbReference>
<proteinExistence type="inferred from homology"/>
<dbReference type="InterPro" id="IPR008271">
    <property type="entry name" value="Ser/Thr_kinase_AS"/>
</dbReference>
<feature type="domain" description="Protein kinase" evidence="9">
    <location>
        <begin position="1042"/>
        <end position="1322"/>
    </location>
</feature>
<name>A0AAW0GM64_9APHY</name>
<feature type="compositionally biased region" description="Basic and acidic residues" evidence="8">
    <location>
        <begin position="92"/>
        <end position="102"/>
    </location>
</feature>
<evidence type="ECO:0000313" key="11">
    <source>
        <dbReference type="Proteomes" id="UP001385951"/>
    </source>
</evidence>
<gene>
    <name evidence="10" type="ORF">QCA50_001487</name>
</gene>
<dbReference type="GO" id="GO:0005524">
    <property type="term" value="F:ATP binding"/>
    <property type="evidence" value="ECO:0007669"/>
    <property type="project" value="UniProtKB-UniRule"/>
</dbReference>
<evidence type="ECO:0000313" key="10">
    <source>
        <dbReference type="EMBL" id="KAK7694305.1"/>
    </source>
</evidence>
<dbReference type="GO" id="GO:0004674">
    <property type="term" value="F:protein serine/threonine kinase activity"/>
    <property type="evidence" value="ECO:0007669"/>
    <property type="project" value="UniProtKB-KW"/>
</dbReference>
<feature type="region of interest" description="Disordered" evidence="8">
    <location>
        <begin position="87"/>
        <end position="127"/>
    </location>
</feature>
<dbReference type="InterPro" id="IPR017441">
    <property type="entry name" value="Protein_kinase_ATP_BS"/>
</dbReference>
<keyword evidence="6 7" id="KW-0067">ATP-binding</keyword>
<evidence type="ECO:0000256" key="4">
    <source>
        <dbReference type="ARBA" id="ARBA00022741"/>
    </source>
</evidence>
<dbReference type="InterPro" id="IPR045801">
    <property type="entry name" value="MEKK4_N"/>
</dbReference>
<accession>A0AAW0GM64</accession>
<feature type="region of interest" description="Disordered" evidence="8">
    <location>
        <begin position="1"/>
        <end position="73"/>
    </location>
</feature>
<dbReference type="CDD" id="cd06626">
    <property type="entry name" value="STKc_MEKK4"/>
    <property type="match status" value="1"/>
</dbReference>
<evidence type="ECO:0000256" key="1">
    <source>
        <dbReference type="ARBA" id="ARBA00006529"/>
    </source>
</evidence>
<feature type="binding site" evidence="7">
    <location>
        <position position="1071"/>
    </location>
    <ligand>
        <name>ATP</name>
        <dbReference type="ChEBI" id="CHEBI:30616"/>
    </ligand>
</feature>
<keyword evidence="3" id="KW-0808">Transferase</keyword>
<dbReference type="InterPro" id="IPR050538">
    <property type="entry name" value="MAP_kinase_kinase_kinase"/>
</dbReference>
<dbReference type="PROSITE" id="PS00107">
    <property type="entry name" value="PROTEIN_KINASE_ATP"/>
    <property type="match status" value="1"/>
</dbReference>
<evidence type="ECO:0000256" key="5">
    <source>
        <dbReference type="ARBA" id="ARBA00022777"/>
    </source>
</evidence>
<protein>
    <recommendedName>
        <fullName evidence="9">Protein kinase domain-containing protein</fullName>
    </recommendedName>
</protein>
<dbReference type="GO" id="GO:0038066">
    <property type="term" value="P:p38MAPK cascade"/>
    <property type="evidence" value="ECO:0007669"/>
    <property type="project" value="TreeGrafter"/>
</dbReference>
<dbReference type="InterPro" id="IPR000719">
    <property type="entry name" value="Prot_kinase_dom"/>
</dbReference>
<organism evidence="10 11">
    <name type="scientific">Cerrena zonata</name>
    <dbReference type="NCBI Taxonomy" id="2478898"/>
    <lineage>
        <taxon>Eukaryota</taxon>
        <taxon>Fungi</taxon>
        <taxon>Dikarya</taxon>
        <taxon>Basidiomycota</taxon>
        <taxon>Agaricomycotina</taxon>
        <taxon>Agaricomycetes</taxon>
        <taxon>Polyporales</taxon>
        <taxon>Cerrenaceae</taxon>
        <taxon>Cerrena</taxon>
    </lineage>
</organism>
<keyword evidence="5" id="KW-0418">Kinase</keyword>
<dbReference type="SMART" id="SM00220">
    <property type="entry name" value="S_TKc"/>
    <property type="match status" value="1"/>
</dbReference>
<evidence type="ECO:0000259" key="9">
    <source>
        <dbReference type="PROSITE" id="PS50011"/>
    </source>
</evidence>
<evidence type="ECO:0000256" key="8">
    <source>
        <dbReference type="SAM" id="MobiDB-lite"/>
    </source>
</evidence>
<feature type="compositionally biased region" description="Polar residues" evidence="8">
    <location>
        <begin position="1206"/>
        <end position="1220"/>
    </location>
</feature>
<dbReference type="PROSITE" id="PS50011">
    <property type="entry name" value="PROTEIN_KINASE_DOM"/>
    <property type="match status" value="1"/>
</dbReference>
<keyword evidence="11" id="KW-1185">Reference proteome</keyword>
<evidence type="ECO:0000256" key="6">
    <source>
        <dbReference type="ARBA" id="ARBA00022840"/>
    </source>
</evidence>
<dbReference type="SUPFAM" id="SSF56112">
    <property type="entry name" value="Protein kinase-like (PK-like)"/>
    <property type="match status" value="1"/>
</dbReference>
<feature type="compositionally biased region" description="Polar residues" evidence="8">
    <location>
        <begin position="60"/>
        <end position="73"/>
    </location>
</feature>
<evidence type="ECO:0000256" key="3">
    <source>
        <dbReference type="ARBA" id="ARBA00022679"/>
    </source>
</evidence>
<dbReference type="InterPro" id="IPR011009">
    <property type="entry name" value="Kinase-like_dom_sf"/>
</dbReference>
<keyword evidence="2" id="KW-0723">Serine/threonine-protein kinase</keyword>